<dbReference type="Proteomes" id="UP000481858">
    <property type="component" value="Unassembled WGS sequence"/>
</dbReference>
<feature type="compositionally biased region" description="Basic and acidic residues" evidence="1">
    <location>
        <begin position="145"/>
        <end position="159"/>
    </location>
</feature>
<dbReference type="OrthoDB" id="5365320at2759"/>
<evidence type="ECO:0000313" key="3">
    <source>
        <dbReference type="Proteomes" id="UP000481858"/>
    </source>
</evidence>
<organism evidence="2 3">
    <name type="scientific">Xylaria multiplex</name>
    <dbReference type="NCBI Taxonomy" id="323545"/>
    <lineage>
        <taxon>Eukaryota</taxon>
        <taxon>Fungi</taxon>
        <taxon>Dikarya</taxon>
        <taxon>Ascomycota</taxon>
        <taxon>Pezizomycotina</taxon>
        <taxon>Sordariomycetes</taxon>
        <taxon>Xylariomycetidae</taxon>
        <taxon>Xylariales</taxon>
        <taxon>Xylariaceae</taxon>
        <taxon>Xylaria</taxon>
    </lineage>
</organism>
<evidence type="ECO:0000313" key="2">
    <source>
        <dbReference type="EMBL" id="KAF2968898.1"/>
    </source>
</evidence>
<proteinExistence type="predicted"/>
<comment type="caution">
    <text evidence="2">The sequence shown here is derived from an EMBL/GenBank/DDBJ whole genome shotgun (WGS) entry which is preliminary data.</text>
</comment>
<keyword evidence="3" id="KW-1185">Reference proteome</keyword>
<dbReference type="InParanoid" id="A0A7C8IS62"/>
<name>A0A7C8IS62_9PEZI</name>
<protein>
    <recommendedName>
        <fullName evidence="4">F-box domain-containing protein</fullName>
    </recommendedName>
</protein>
<dbReference type="EMBL" id="WUBL01000044">
    <property type="protein sequence ID" value="KAF2968898.1"/>
    <property type="molecule type" value="Genomic_DNA"/>
</dbReference>
<accession>A0A7C8IS62</accession>
<feature type="region of interest" description="Disordered" evidence="1">
    <location>
        <begin position="139"/>
        <end position="159"/>
    </location>
</feature>
<reference evidence="2 3" key="1">
    <citation type="submission" date="2019-12" db="EMBL/GenBank/DDBJ databases">
        <title>Draft genome sequence of the ascomycete Xylaria multiplex DSM 110363.</title>
        <authorList>
            <person name="Buettner E."/>
            <person name="Kellner H."/>
        </authorList>
    </citation>
    <scope>NUCLEOTIDE SEQUENCE [LARGE SCALE GENOMIC DNA]</scope>
    <source>
        <strain evidence="2 3">DSM 110363</strain>
    </source>
</reference>
<gene>
    <name evidence="2" type="ORF">GQX73_g4699</name>
</gene>
<evidence type="ECO:0008006" key="4">
    <source>
        <dbReference type="Google" id="ProtNLM"/>
    </source>
</evidence>
<sequence length="323" mass="37123">MLASYHPFRHFRQEFNHRGPNWLTEGLTIGTEASGRPTLLCYRTSTIVIPQLFDSLQVMSAEKANPLPSLTNLPPEIIRQIFESAPDFAVVNALARTARPLYTNYIAGYPAIFHAVASRIQPEFPFAEELVDTQEAANHASLPLSDDKNNDRRLNGPSRNERLLSNARYAARACTRFATDTKIYLFTNARGEENPEFRPSERARFNKSFYQLWTLCILANAPSLRPSALEYLDMRNPVELAGLDEMTNWAIHCSEDEPEDSWLGYGKGMRDTGFDMVRQYCDWERKEKSGHKRVPVYNDEAPLGLWVFFDHTQKYLEQIKAHW</sequence>
<dbReference type="AlphaFoldDB" id="A0A7C8IS62"/>
<evidence type="ECO:0000256" key="1">
    <source>
        <dbReference type="SAM" id="MobiDB-lite"/>
    </source>
</evidence>